<dbReference type="eggNOG" id="ENOG502RSM6">
    <property type="taxonomic scope" value="Eukaryota"/>
</dbReference>
<reference evidence="8" key="1">
    <citation type="journal article" date="2013" name="Science">
        <title>The Amborella genome and the evolution of flowering plants.</title>
        <authorList>
            <consortium name="Amborella Genome Project"/>
        </authorList>
    </citation>
    <scope>NUCLEOTIDE SEQUENCE [LARGE SCALE GENOMIC DNA]</scope>
</reference>
<dbReference type="GO" id="GO:0005634">
    <property type="term" value="C:nucleus"/>
    <property type="evidence" value="ECO:0000318"/>
    <property type="project" value="GO_Central"/>
</dbReference>
<gene>
    <name evidence="7" type="ORF">AMTR_s00077p00103880</name>
</gene>
<comment type="subcellular location">
    <subcellularLocation>
        <location evidence="1">Nucleus</location>
    </subcellularLocation>
</comment>
<dbReference type="PANTHER" id="PTHR32096:SF146">
    <property type="entry name" value="WRKY TRANSCRIPTION FACTOR 19-RELATED"/>
    <property type="match status" value="1"/>
</dbReference>
<protein>
    <recommendedName>
        <fullName evidence="6">WRKY domain-containing protein</fullName>
    </recommendedName>
</protein>
<dbReference type="Pfam" id="PF03106">
    <property type="entry name" value="WRKY"/>
    <property type="match status" value="1"/>
</dbReference>
<dbReference type="SMART" id="SM00774">
    <property type="entry name" value="WRKY"/>
    <property type="match status" value="1"/>
</dbReference>
<evidence type="ECO:0000256" key="1">
    <source>
        <dbReference type="ARBA" id="ARBA00004123"/>
    </source>
</evidence>
<dbReference type="PANTHER" id="PTHR32096">
    <property type="entry name" value="WRKY TRANSCRIPTION FACTOR 30-RELATED-RELATED"/>
    <property type="match status" value="1"/>
</dbReference>
<dbReference type="STRING" id="13333.W1P9B9"/>
<dbReference type="Gramene" id="ERN04181">
    <property type="protein sequence ID" value="ERN04181"/>
    <property type="gene ID" value="AMTR_s00077p00103880"/>
</dbReference>
<evidence type="ECO:0000313" key="8">
    <source>
        <dbReference type="Proteomes" id="UP000017836"/>
    </source>
</evidence>
<dbReference type="GO" id="GO:0000976">
    <property type="term" value="F:transcription cis-regulatory region binding"/>
    <property type="evidence" value="ECO:0000318"/>
    <property type="project" value="GO_Central"/>
</dbReference>
<keyword evidence="4" id="KW-0804">Transcription</keyword>
<evidence type="ECO:0000259" key="6">
    <source>
        <dbReference type="PROSITE" id="PS50811"/>
    </source>
</evidence>
<sequence>MDTLPEDSFTWRKYGQKEILNSKFPKSYYRCAHRTTGCEAKKYVQRLDNDPQIIEVTYLGRHICQASRPEFQAEMRAKFEGTIHNSEKVEEIPTASVAKSSETLMTTGFKSGKMETREGSESPILDYTDVMFTGPSGGINMDSIFSCSPKHED</sequence>
<dbReference type="GO" id="GO:0003700">
    <property type="term" value="F:DNA-binding transcription factor activity"/>
    <property type="evidence" value="ECO:0000318"/>
    <property type="project" value="GO_Central"/>
</dbReference>
<dbReference type="EMBL" id="KI394293">
    <property type="protein sequence ID" value="ERN04181.1"/>
    <property type="molecule type" value="Genomic_DNA"/>
</dbReference>
<evidence type="ECO:0000256" key="3">
    <source>
        <dbReference type="ARBA" id="ARBA00023125"/>
    </source>
</evidence>
<dbReference type="AlphaFoldDB" id="W1P9B9"/>
<dbReference type="InterPro" id="IPR036576">
    <property type="entry name" value="WRKY_dom_sf"/>
</dbReference>
<dbReference type="PROSITE" id="PS50811">
    <property type="entry name" value="WRKY"/>
    <property type="match status" value="1"/>
</dbReference>
<dbReference type="Proteomes" id="UP000017836">
    <property type="component" value="Unassembled WGS sequence"/>
</dbReference>
<evidence type="ECO:0000256" key="5">
    <source>
        <dbReference type="ARBA" id="ARBA00023242"/>
    </source>
</evidence>
<proteinExistence type="predicted"/>
<accession>W1P9B9</accession>
<keyword evidence="2" id="KW-0805">Transcription regulation</keyword>
<keyword evidence="8" id="KW-1185">Reference proteome</keyword>
<keyword evidence="3" id="KW-0238">DNA-binding</keyword>
<organism evidence="7 8">
    <name type="scientific">Amborella trichopoda</name>
    <dbReference type="NCBI Taxonomy" id="13333"/>
    <lineage>
        <taxon>Eukaryota</taxon>
        <taxon>Viridiplantae</taxon>
        <taxon>Streptophyta</taxon>
        <taxon>Embryophyta</taxon>
        <taxon>Tracheophyta</taxon>
        <taxon>Spermatophyta</taxon>
        <taxon>Magnoliopsida</taxon>
        <taxon>Amborellales</taxon>
        <taxon>Amborellaceae</taxon>
        <taxon>Amborella</taxon>
    </lineage>
</organism>
<keyword evidence="5" id="KW-0539">Nucleus</keyword>
<evidence type="ECO:0000256" key="2">
    <source>
        <dbReference type="ARBA" id="ARBA00023015"/>
    </source>
</evidence>
<dbReference type="HOGENOM" id="CLU_1715700_0_0_1"/>
<dbReference type="InterPro" id="IPR003657">
    <property type="entry name" value="WRKY_dom"/>
</dbReference>
<dbReference type="InterPro" id="IPR044810">
    <property type="entry name" value="WRKY_plant"/>
</dbReference>
<name>W1P9B9_AMBTC</name>
<evidence type="ECO:0000256" key="4">
    <source>
        <dbReference type="ARBA" id="ARBA00023163"/>
    </source>
</evidence>
<evidence type="ECO:0000313" key="7">
    <source>
        <dbReference type="EMBL" id="ERN04181.1"/>
    </source>
</evidence>
<dbReference type="SUPFAM" id="SSF118290">
    <property type="entry name" value="WRKY DNA-binding domain"/>
    <property type="match status" value="1"/>
</dbReference>
<feature type="domain" description="WRKY" evidence="6">
    <location>
        <begin position="1"/>
        <end position="67"/>
    </location>
</feature>
<dbReference type="Gene3D" id="2.20.25.80">
    <property type="entry name" value="WRKY domain"/>
    <property type="match status" value="1"/>
</dbReference>